<feature type="compositionally biased region" description="Pro residues" evidence="1">
    <location>
        <begin position="267"/>
        <end position="278"/>
    </location>
</feature>
<proteinExistence type="predicted"/>
<keyword evidence="3" id="KW-1185">Reference proteome</keyword>
<feature type="region of interest" description="Disordered" evidence="1">
    <location>
        <begin position="162"/>
        <end position="184"/>
    </location>
</feature>
<name>A0AAV7XEZ3_9NEOP</name>
<dbReference type="Proteomes" id="UP001075354">
    <property type="component" value="Chromosome 9"/>
</dbReference>
<accession>A0AAV7XEZ3</accession>
<organism evidence="2 3">
    <name type="scientific">Megalurothrips usitatus</name>
    <name type="common">bean blossom thrips</name>
    <dbReference type="NCBI Taxonomy" id="439358"/>
    <lineage>
        <taxon>Eukaryota</taxon>
        <taxon>Metazoa</taxon>
        <taxon>Ecdysozoa</taxon>
        <taxon>Arthropoda</taxon>
        <taxon>Hexapoda</taxon>
        <taxon>Insecta</taxon>
        <taxon>Pterygota</taxon>
        <taxon>Neoptera</taxon>
        <taxon>Paraneoptera</taxon>
        <taxon>Thysanoptera</taxon>
        <taxon>Terebrantia</taxon>
        <taxon>Thripoidea</taxon>
        <taxon>Thripidae</taxon>
        <taxon>Megalurothrips</taxon>
    </lineage>
</organism>
<evidence type="ECO:0000313" key="3">
    <source>
        <dbReference type="Proteomes" id="UP001075354"/>
    </source>
</evidence>
<dbReference type="AlphaFoldDB" id="A0AAV7XEZ3"/>
<gene>
    <name evidence="2" type="ORF">ONE63_011082</name>
</gene>
<feature type="region of interest" description="Disordered" evidence="1">
    <location>
        <begin position="267"/>
        <end position="331"/>
    </location>
</feature>
<dbReference type="EMBL" id="JAPTSV010000009">
    <property type="protein sequence ID" value="KAJ1524596.1"/>
    <property type="molecule type" value="Genomic_DNA"/>
</dbReference>
<sequence length="562" mass="60069">MNVSLSRKIGCPIAVDFDLMSRALWCVDCGALASAECEDAHTLWGLRRAVREHAQTIQCLVAGVADDMDAASSHALEKLQHDCSEERVVDALRLTLAGAPICCELSLRCGEGAADGDPSPLRASWVLSEGPADAGHPVVDKMVRLLSLVLLANGRLRRESPCARRAEQQRPLSSLSRARPDCSRVKPDLDADAEMAVEPSVAADAGTLVIRLPPPSPASLSLLSAGMEDDGMVSALVGLKPDEPALAAYAAGHAAAARLSAPAALLSPPPQLNSPPPAALDFHGWPEPADHGLPETPPPSADDEDRSVPSPGQLPAGGGQLPPPSVEPRPELTVDTVDLHDVSSSGCGKKRAEKAEVLQLVAARGVRRLMRLHCNHDPGWSLELLRRAPPLLLQELDIRNASWEHLQTVHLYLPRLRRLRVSGDLSRFPVSGGRRDCKAGGGPELPARPAHLPGACWLAAEDLPRLTLQSLLREHRHDLRELALRVGTGGSVERFPYSGGDLRALLLRCQLASLETLLLERQNCLHVSTRCKAQRSTLLGVLPAGANVLCTACGREPNLKSE</sequence>
<evidence type="ECO:0000256" key="1">
    <source>
        <dbReference type="SAM" id="MobiDB-lite"/>
    </source>
</evidence>
<evidence type="ECO:0000313" key="2">
    <source>
        <dbReference type="EMBL" id="KAJ1524596.1"/>
    </source>
</evidence>
<protein>
    <submittedName>
        <fullName evidence="2">Uncharacterized protein</fullName>
    </submittedName>
</protein>
<reference evidence="2" key="1">
    <citation type="submission" date="2022-12" db="EMBL/GenBank/DDBJ databases">
        <title>Chromosome-level genome assembly of the bean flower thrips Megalurothrips usitatus.</title>
        <authorList>
            <person name="Ma L."/>
            <person name="Liu Q."/>
            <person name="Li H."/>
            <person name="Cai W."/>
        </authorList>
    </citation>
    <scope>NUCLEOTIDE SEQUENCE</scope>
    <source>
        <strain evidence="2">Cailab_2022a</strain>
    </source>
</reference>
<comment type="caution">
    <text evidence="2">The sequence shown here is derived from an EMBL/GenBank/DDBJ whole genome shotgun (WGS) entry which is preliminary data.</text>
</comment>